<dbReference type="RefSeq" id="WP_379943949.1">
    <property type="nucleotide sequence ID" value="NZ_JBHTIB010000026.1"/>
</dbReference>
<keyword evidence="2" id="KW-0812">Transmembrane</keyword>
<evidence type="ECO:0000256" key="2">
    <source>
        <dbReference type="SAM" id="Phobius"/>
    </source>
</evidence>
<keyword evidence="2" id="KW-1133">Transmembrane helix</keyword>
<protein>
    <submittedName>
        <fullName evidence="3">Uncharacterized protein</fullName>
    </submittedName>
</protein>
<evidence type="ECO:0000256" key="1">
    <source>
        <dbReference type="SAM" id="Coils"/>
    </source>
</evidence>
<keyword evidence="2" id="KW-0472">Membrane</keyword>
<keyword evidence="4" id="KW-1185">Reference proteome</keyword>
<proteinExistence type="predicted"/>
<comment type="caution">
    <text evidence="3">The sequence shown here is derived from an EMBL/GenBank/DDBJ whole genome shotgun (WGS) entry which is preliminary data.</text>
</comment>
<feature type="transmembrane region" description="Helical" evidence="2">
    <location>
        <begin position="124"/>
        <end position="143"/>
    </location>
</feature>
<evidence type="ECO:0000313" key="3">
    <source>
        <dbReference type="EMBL" id="MFD0837266.1"/>
    </source>
</evidence>
<dbReference type="EMBL" id="JBHTIB010000026">
    <property type="protein sequence ID" value="MFD0837266.1"/>
    <property type="molecule type" value="Genomic_DNA"/>
</dbReference>
<evidence type="ECO:0000313" key="4">
    <source>
        <dbReference type="Proteomes" id="UP001597011"/>
    </source>
</evidence>
<organism evidence="3 4">
    <name type="scientific">Mariniflexile aquimaris</name>
    <dbReference type="NCBI Taxonomy" id="881009"/>
    <lineage>
        <taxon>Bacteria</taxon>
        <taxon>Pseudomonadati</taxon>
        <taxon>Bacteroidota</taxon>
        <taxon>Flavobacteriia</taxon>
        <taxon>Flavobacteriales</taxon>
        <taxon>Flavobacteriaceae</taxon>
        <taxon>Mariniflexile</taxon>
    </lineage>
</organism>
<sequence length="169" mass="20625">MTEYNPPISERETEELIEIANCNDENIWQREATLQAKKELVKRNISQEEQNEVIEKWDKILEEKLKEEAARLEKNKIESYTKLEMLRLFLFGPLIFMDQFPFGSDRFTLVNLRDENYYLKFKQRIILFILSFIAWFFFVNYTFEQTKKERQKEIDKIDISDWKTTHGYE</sequence>
<gene>
    <name evidence="3" type="ORF">ACFQ0I_15915</name>
</gene>
<reference evidence="4" key="1">
    <citation type="journal article" date="2019" name="Int. J. Syst. Evol. Microbiol.">
        <title>The Global Catalogue of Microorganisms (GCM) 10K type strain sequencing project: providing services to taxonomists for standard genome sequencing and annotation.</title>
        <authorList>
            <consortium name="The Broad Institute Genomics Platform"/>
            <consortium name="The Broad Institute Genome Sequencing Center for Infectious Disease"/>
            <person name="Wu L."/>
            <person name="Ma J."/>
        </authorList>
    </citation>
    <scope>NUCLEOTIDE SEQUENCE [LARGE SCALE GENOMIC DNA]</scope>
    <source>
        <strain evidence="4">CCUG 60529</strain>
    </source>
</reference>
<name>A0ABW3BWA9_9FLAO</name>
<feature type="coiled-coil region" evidence="1">
    <location>
        <begin position="31"/>
        <end position="82"/>
    </location>
</feature>
<keyword evidence="1" id="KW-0175">Coiled coil</keyword>
<dbReference type="Proteomes" id="UP001597011">
    <property type="component" value="Unassembled WGS sequence"/>
</dbReference>
<accession>A0ABW3BWA9</accession>